<reference evidence="2" key="2">
    <citation type="submission" date="2023-05" db="EMBL/GenBank/DDBJ databases">
        <authorList>
            <consortium name="Lawrence Berkeley National Laboratory"/>
            <person name="Steindorff A."/>
            <person name="Hensen N."/>
            <person name="Bonometti L."/>
            <person name="Westerberg I."/>
            <person name="Brannstrom I.O."/>
            <person name="Guillou S."/>
            <person name="Cros-Aarteil S."/>
            <person name="Calhoun S."/>
            <person name="Haridas S."/>
            <person name="Kuo A."/>
            <person name="Mondo S."/>
            <person name="Pangilinan J."/>
            <person name="Riley R."/>
            <person name="Labutti K."/>
            <person name="Andreopoulos B."/>
            <person name="Lipzen A."/>
            <person name="Chen C."/>
            <person name="Yanf M."/>
            <person name="Daum C."/>
            <person name="Ng V."/>
            <person name="Clum A."/>
            <person name="Ohm R."/>
            <person name="Martin F."/>
            <person name="Silar P."/>
            <person name="Natvig D."/>
            <person name="Lalanne C."/>
            <person name="Gautier V."/>
            <person name="Ament-Velasquez S.L."/>
            <person name="Kruys A."/>
            <person name="Hutchinson M.I."/>
            <person name="Powell A.J."/>
            <person name="Barry K."/>
            <person name="Miller A.N."/>
            <person name="Grigoriev I.V."/>
            <person name="Debuchy R."/>
            <person name="Gladieux P."/>
            <person name="Thoren M.H."/>
            <person name="Johannesson H."/>
        </authorList>
    </citation>
    <scope>NUCLEOTIDE SEQUENCE</scope>
    <source>
        <strain evidence="2">CBS 731.68</strain>
    </source>
</reference>
<feature type="region of interest" description="Disordered" evidence="1">
    <location>
        <begin position="67"/>
        <end position="101"/>
    </location>
</feature>
<dbReference type="Proteomes" id="UP001302602">
    <property type="component" value="Unassembled WGS sequence"/>
</dbReference>
<dbReference type="AlphaFoldDB" id="A0AAN6Z4N7"/>
<dbReference type="GeneID" id="87826788"/>
<keyword evidence="3" id="KW-1185">Reference proteome</keyword>
<dbReference type="RefSeq" id="XP_062647785.1">
    <property type="nucleotide sequence ID" value="XM_062790018.1"/>
</dbReference>
<evidence type="ECO:0000313" key="2">
    <source>
        <dbReference type="EMBL" id="KAK4124014.1"/>
    </source>
</evidence>
<dbReference type="EMBL" id="MU853228">
    <property type="protein sequence ID" value="KAK4124014.1"/>
    <property type="molecule type" value="Genomic_DNA"/>
</dbReference>
<accession>A0AAN6Z4N7</accession>
<feature type="compositionally biased region" description="Basic and acidic residues" evidence="1">
    <location>
        <begin position="83"/>
        <end position="101"/>
    </location>
</feature>
<comment type="caution">
    <text evidence="2">The sequence shown here is derived from an EMBL/GenBank/DDBJ whole genome shotgun (WGS) entry which is preliminary data.</text>
</comment>
<reference evidence="2" key="1">
    <citation type="journal article" date="2023" name="Mol. Phylogenet. Evol.">
        <title>Genome-scale phylogeny and comparative genomics of the fungal order Sordariales.</title>
        <authorList>
            <person name="Hensen N."/>
            <person name="Bonometti L."/>
            <person name="Westerberg I."/>
            <person name="Brannstrom I.O."/>
            <person name="Guillou S."/>
            <person name="Cros-Aarteil S."/>
            <person name="Calhoun S."/>
            <person name="Haridas S."/>
            <person name="Kuo A."/>
            <person name="Mondo S."/>
            <person name="Pangilinan J."/>
            <person name="Riley R."/>
            <person name="LaButti K."/>
            <person name="Andreopoulos B."/>
            <person name="Lipzen A."/>
            <person name="Chen C."/>
            <person name="Yan M."/>
            <person name="Daum C."/>
            <person name="Ng V."/>
            <person name="Clum A."/>
            <person name="Steindorff A."/>
            <person name="Ohm R.A."/>
            <person name="Martin F."/>
            <person name="Silar P."/>
            <person name="Natvig D.O."/>
            <person name="Lalanne C."/>
            <person name="Gautier V."/>
            <person name="Ament-Velasquez S.L."/>
            <person name="Kruys A."/>
            <person name="Hutchinson M.I."/>
            <person name="Powell A.J."/>
            <person name="Barry K."/>
            <person name="Miller A.N."/>
            <person name="Grigoriev I.V."/>
            <person name="Debuchy R."/>
            <person name="Gladieux P."/>
            <person name="Hiltunen Thoren M."/>
            <person name="Johannesson H."/>
        </authorList>
    </citation>
    <scope>NUCLEOTIDE SEQUENCE</scope>
    <source>
        <strain evidence="2">CBS 731.68</strain>
    </source>
</reference>
<organism evidence="2 3">
    <name type="scientific">Parathielavia appendiculata</name>
    <dbReference type="NCBI Taxonomy" id="2587402"/>
    <lineage>
        <taxon>Eukaryota</taxon>
        <taxon>Fungi</taxon>
        <taxon>Dikarya</taxon>
        <taxon>Ascomycota</taxon>
        <taxon>Pezizomycotina</taxon>
        <taxon>Sordariomycetes</taxon>
        <taxon>Sordariomycetidae</taxon>
        <taxon>Sordariales</taxon>
        <taxon>Chaetomiaceae</taxon>
        <taxon>Parathielavia</taxon>
    </lineage>
</organism>
<evidence type="ECO:0000256" key="1">
    <source>
        <dbReference type="SAM" id="MobiDB-lite"/>
    </source>
</evidence>
<evidence type="ECO:0000313" key="3">
    <source>
        <dbReference type="Proteomes" id="UP001302602"/>
    </source>
</evidence>
<sequence>MLDRLDQLQLRQLRSALPRMLEPVMKPNHPTPEVMMASFLQAVDKTNKDIASFQEAHLRLQADGVFPRARASQKNSKGLKHWRASEHPDWANPDRKRSQIS</sequence>
<gene>
    <name evidence="2" type="ORF">N657DRAFT_597044</name>
</gene>
<protein>
    <submittedName>
        <fullName evidence="2">Uncharacterized protein</fullName>
    </submittedName>
</protein>
<proteinExistence type="predicted"/>
<name>A0AAN6Z4N7_9PEZI</name>